<dbReference type="RefSeq" id="WP_175482894.1">
    <property type="nucleotide sequence ID" value="NZ_FMZZ01000008.1"/>
</dbReference>
<reference evidence="3" key="1">
    <citation type="submission" date="2016-10" db="EMBL/GenBank/DDBJ databases">
        <authorList>
            <person name="Varghese N."/>
            <person name="Submissions S."/>
        </authorList>
    </citation>
    <scope>NUCLEOTIDE SEQUENCE [LARGE SCALE GENOMIC DNA]</scope>
    <source>
        <strain evidence="3">IBRC-M 10403</strain>
    </source>
</reference>
<proteinExistence type="predicted"/>
<feature type="transmembrane region" description="Helical" evidence="1">
    <location>
        <begin position="123"/>
        <end position="141"/>
    </location>
</feature>
<gene>
    <name evidence="2" type="ORF">SAMN05216174_10833</name>
</gene>
<dbReference type="PANTHER" id="PTHR35531:SF1">
    <property type="entry name" value="INNER MEMBRANE PROTEIN YBCI-RELATED"/>
    <property type="match status" value="1"/>
</dbReference>
<dbReference type="STRING" id="1271860.SAMN05216174_10833"/>
<dbReference type="EMBL" id="FMZZ01000008">
    <property type="protein sequence ID" value="SDD17317.1"/>
    <property type="molecule type" value="Genomic_DNA"/>
</dbReference>
<protein>
    <submittedName>
        <fullName evidence="2">LexA-binding, inner membrane-associated putative hydrolase</fullName>
    </submittedName>
</protein>
<dbReference type="Proteomes" id="UP000199501">
    <property type="component" value="Unassembled WGS sequence"/>
</dbReference>
<dbReference type="InterPro" id="IPR007404">
    <property type="entry name" value="YdjM-like"/>
</dbReference>
<keyword evidence="3" id="KW-1185">Reference proteome</keyword>
<evidence type="ECO:0000313" key="2">
    <source>
        <dbReference type="EMBL" id="SDD17317.1"/>
    </source>
</evidence>
<keyword evidence="1" id="KW-1133">Transmembrane helix</keyword>
<dbReference type="GO" id="GO:0016787">
    <property type="term" value="F:hydrolase activity"/>
    <property type="evidence" value="ECO:0007669"/>
    <property type="project" value="UniProtKB-KW"/>
</dbReference>
<accession>A0A1G6SM78</accession>
<feature type="transmembrane region" description="Helical" evidence="1">
    <location>
        <begin position="230"/>
        <end position="251"/>
    </location>
</feature>
<dbReference type="PANTHER" id="PTHR35531">
    <property type="entry name" value="INNER MEMBRANE PROTEIN YBCI-RELATED"/>
    <property type="match status" value="1"/>
</dbReference>
<evidence type="ECO:0000256" key="1">
    <source>
        <dbReference type="SAM" id="Phobius"/>
    </source>
</evidence>
<feature type="transmembrane region" description="Helical" evidence="1">
    <location>
        <begin position="98"/>
        <end position="117"/>
    </location>
</feature>
<sequence length="272" mass="28500">MSTGPTHAMSGLTAWATVTALASGSAIGNLSAKGWLVGAVMCTGAALLPDLDHPESTVSSTFGPVTQAGSKLVNAISHGTYRLTRTKKDSNRDGGHRGLTHTLVFAIAAAVATTAIIQTSQSWALPVLMFFFSGLAVRGIMHKWCPRNDALWITGTALLLTYACLKWTDQTSADAAACGVAVGIGCIAHYLGDAITEQGCPILWPVPIAWKTWYPVAPPKLLRMRTGGKVEMAVIGPILTAVAVWMSAVALHRTGVLPFLDGVPLTPWAQAG</sequence>
<keyword evidence="1" id="KW-0812">Transmembrane</keyword>
<keyword evidence="1" id="KW-0472">Membrane</keyword>
<dbReference type="Pfam" id="PF04307">
    <property type="entry name" value="YdjM"/>
    <property type="match status" value="1"/>
</dbReference>
<organism evidence="2 3">
    <name type="scientific">Actinokineospora iranica</name>
    <dbReference type="NCBI Taxonomy" id="1271860"/>
    <lineage>
        <taxon>Bacteria</taxon>
        <taxon>Bacillati</taxon>
        <taxon>Actinomycetota</taxon>
        <taxon>Actinomycetes</taxon>
        <taxon>Pseudonocardiales</taxon>
        <taxon>Pseudonocardiaceae</taxon>
        <taxon>Actinokineospora</taxon>
    </lineage>
</organism>
<dbReference type="AlphaFoldDB" id="A0A1G6SM78"/>
<evidence type="ECO:0000313" key="3">
    <source>
        <dbReference type="Proteomes" id="UP000199501"/>
    </source>
</evidence>
<keyword evidence="2" id="KW-0378">Hydrolase</keyword>
<name>A0A1G6SM78_9PSEU</name>